<dbReference type="AlphaFoldDB" id="A0A6A7B7A1"/>
<dbReference type="InterPro" id="IPR023473">
    <property type="entry name" value="AMMECR1"/>
</dbReference>
<proteinExistence type="predicted"/>
<gene>
    <name evidence="3" type="ORF">T440DRAFT_467935</name>
</gene>
<feature type="region of interest" description="Disordered" evidence="1">
    <location>
        <begin position="42"/>
        <end position="91"/>
    </location>
</feature>
<organism evidence="3 4">
    <name type="scientific">Plenodomus tracheiphilus IPT5</name>
    <dbReference type="NCBI Taxonomy" id="1408161"/>
    <lineage>
        <taxon>Eukaryota</taxon>
        <taxon>Fungi</taxon>
        <taxon>Dikarya</taxon>
        <taxon>Ascomycota</taxon>
        <taxon>Pezizomycotina</taxon>
        <taxon>Dothideomycetes</taxon>
        <taxon>Pleosporomycetidae</taxon>
        <taxon>Pleosporales</taxon>
        <taxon>Pleosporineae</taxon>
        <taxon>Leptosphaeriaceae</taxon>
        <taxon>Plenodomus</taxon>
    </lineage>
</organism>
<reference evidence="3" key="1">
    <citation type="submission" date="2020-01" db="EMBL/GenBank/DDBJ databases">
        <authorList>
            <consortium name="DOE Joint Genome Institute"/>
            <person name="Haridas S."/>
            <person name="Albert R."/>
            <person name="Binder M."/>
            <person name="Bloem J."/>
            <person name="Labutti K."/>
            <person name="Salamov A."/>
            <person name="Andreopoulos B."/>
            <person name="Baker S.E."/>
            <person name="Barry K."/>
            <person name="Bills G."/>
            <person name="Bluhm B.H."/>
            <person name="Cannon C."/>
            <person name="Castanera R."/>
            <person name="Culley D.E."/>
            <person name="Daum C."/>
            <person name="Ezra D."/>
            <person name="Gonzalez J.B."/>
            <person name="Henrissat B."/>
            <person name="Kuo A."/>
            <person name="Liang C."/>
            <person name="Lipzen A."/>
            <person name="Lutzoni F."/>
            <person name="Magnuson J."/>
            <person name="Mondo S."/>
            <person name="Nolan M."/>
            <person name="Ohm R."/>
            <person name="Pangilinan J."/>
            <person name="Park H.-J."/>
            <person name="Ramirez L."/>
            <person name="Alfaro M."/>
            <person name="Sun H."/>
            <person name="Tritt A."/>
            <person name="Yoshinaga Y."/>
            <person name="Zwiers L.-H."/>
            <person name="Turgeon B.G."/>
            <person name="Goodwin S.B."/>
            <person name="Spatafora J.W."/>
            <person name="Crous P.W."/>
            <person name="Grigoriev I.V."/>
        </authorList>
    </citation>
    <scope>NUCLEOTIDE SEQUENCE</scope>
    <source>
        <strain evidence="3">IPT5</strain>
    </source>
</reference>
<evidence type="ECO:0000313" key="3">
    <source>
        <dbReference type="EMBL" id="KAF2851203.1"/>
    </source>
</evidence>
<name>A0A6A7B7A1_9PLEO</name>
<protein>
    <recommendedName>
        <fullName evidence="2">AMMECR1 domain-containing protein</fullName>
    </recommendedName>
</protein>
<dbReference type="EMBL" id="MU006303">
    <property type="protein sequence ID" value="KAF2851203.1"/>
    <property type="molecule type" value="Genomic_DNA"/>
</dbReference>
<feature type="compositionally biased region" description="Polar residues" evidence="1">
    <location>
        <begin position="42"/>
        <end position="56"/>
    </location>
</feature>
<dbReference type="InterPro" id="IPR002733">
    <property type="entry name" value="AMMECR1_domain"/>
</dbReference>
<dbReference type="InterPro" id="IPR036071">
    <property type="entry name" value="AMMECR1_dom_sf"/>
</dbReference>
<dbReference type="NCBIfam" id="TIGR00296">
    <property type="entry name" value="TIGR00296 family protein"/>
    <property type="match status" value="1"/>
</dbReference>
<feature type="compositionally biased region" description="Low complexity" evidence="1">
    <location>
        <begin position="57"/>
        <end position="90"/>
    </location>
</feature>
<dbReference type="PANTHER" id="PTHR13016:SF0">
    <property type="entry name" value="AMME SYNDROME CANDIDATE GENE 1 PROTEIN"/>
    <property type="match status" value="1"/>
</dbReference>
<dbReference type="Proteomes" id="UP000799423">
    <property type="component" value="Unassembled WGS sequence"/>
</dbReference>
<dbReference type="Pfam" id="PF01871">
    <property type="entry name" value="AMMECR1"/>
    <property type="match status" value="1"/>
</dbReference>
<dbReference type="PROSITE" id="PS51112">
    <property type="entry name" value="AMMECR1"/>
    <property type="match status" value="1"/>
</dbReference>
<feature type="domain" description="AMMECR1" evidence="2">
    <location>
        <begin position="55"/>
        <end position="252"/>
    </location>
</feature>
<sequence length="262" mass="28423">MATQAHCAFCFETLTASLEKRPALSLPEVEALWSKYHRSLTTTSPTDAAKSDVNNGSTSSTASSSNTHSGVSTPGDAASGGSSANSSTSSLNEEHPLFITYNTITPRGDKHLRGCIGTFSPQPLPIGLSSYALTAAFDDTRFSPITASELPTLEVGVTLLTNFEPAKDAFDWEVGVHGLRISFQDKGRRLGATYLPDVAREQGWGKEEAVISLMRKAGWRGKSADWKSVELGVTRYQGRKVGLSFGEWKEWRDWVDEDLDDA</sequence>
<dbReference type="OrthoDB" id="24630at2759"/>
<dbReference type="PANTHER" id="PTHR13016">
    <property type="entry name" value="AMMECR1 HOMOLOG"/>
    <property type="match status" value="1"/>
</dbReference>
<evidence type="ECO:0000256" key="1">
    <source>
        <dbReference type="SAM" id="MobiDB-lite"/>
    </source>
</evidence>
<keyword evidence="4" id="KW-1185">Reference proteome</keyword>
<dbReference type="Gene3D" id="3.30.700.20">
    <property type="entry name" value="Hypothetical protein ph0010, domain 1"/>
    <property type="match status" value="1"/>
</dbReference>
<evidence type="ECO:0000259" key="2">
    <source>
        <dbReference type="PROSITE" id="PS51112"/>
    </source>
</evidence>
<evidence type="ECO:0000313" key="4">
    <source>
        <dbReference type="Proteomes" id="UP000799423"/>
    </source>
</evidence>
<dbReference type="InterPro" id="IPR027485">
    <property type="entry name" value="AMMECR1_N"/>
</dbReference>
<dbReference type="SUPFAM" id="SSF143447">
    <property type="entry name" value="AMMECR1-like"/>
    <property type="match status" value="1"/>
</dbReference>
<accession>A0A6A7B7A1</accession>